<protein>
    <submittedName>
        <fullName evidence="3">Uncharacterized protein</fullName>
    </submittedName>
</protein>
<evidence type="ECO:0000313" key="4">
    <source>
        <dbReference type="Proteomes" id="UP001249020"/>
    </source>
</evidence>
<dbReference type="RefSeq" id="WP_311362936.1">
    <property type="nucleotide sequence ID" value="NZ_JAVRIE010000008.1"/>
</dbReference>
<keyword evidence="1" id="KW-0175">Coiled coil</keyword>
<accession>A0AAW8R4M7</accession>
<evidence type="ECO:0000256" key="2">
    <source>
        <dbReference type="SAM" id="SignalP"/>
    </source>
</evidence>
<feature type="coiled-coil region" evidence="1">
    <location>
        <begin position="78"/>
        <end position="123"/>
    </location>
</feature>
<name>A0AAW8R4M7_9ALTE</name>
<proteinExistence type="predicted"/>
<evidence type="ECO:0000313" key="3">
    <source>
        <dbReference type="EMBL" id="MDT0584162.1"/>
    </source>
</evidence>
<dbReference type="EMBL" id="JAVRIE010000008">
    <property type="protein sequence ID" value="MDT0584162.1"/>
    <property type="molecule type" value="Genomic_DNA"/>
</dbReference>
<keyword evidence="4" id="KW-1185">Reference proteome</keyword>
<dbReference type="AlphaFoldDB" id="A0AAW8R4M7"/>
<organism evidence="3 4">
    <name type="scientific">Brumicola blandensis</name>
    <dbReference type="NCBI Taxonomy" id="3075611"/>
    <lineage>
        <taxon>Bacteria</taxon>
        <taxon>Pseudomonadati</taxon>
        <taxon>Pseudomonadota</taxon>
        <taxon>Gammaproteobacteria</taxon>
        <taxon>Alteromonadales</taxon>
        <taxon>Alteromonadaceae</taxon>
        <taxon>Brumicola</taxon>
    </lineage>
</organism>
<keyword evidence="2" id="KW-0732">Signal</keyword>
<sequence>MQKLTLAAFYLVSIVAAFLIGERAASTHITTTTITEEREEAISDSLANGDTENAANDKYSNIVASVSDGSVASDEVTVREAQYKKREEERKLQEKVARLEDLYKTLNNSYTQALSQLDNANRALTEAGIDIPDAITLEEVQKYVPAPFDQQIANSPNFVTDHFKKLHEAEDDLGWGIEMQTRISDFIVTHEYGSYLQLESVICREGTCEVRAFPDNLLQWREGILSDMAMQSWWDFNSSSSISGNFKDEAENAEDRSWFYLIVSGAKVN</sequence>
<gene>
    <name evidence="3" type="ORF">RM544_16565</name>
</gene>
<reference evidence="3 4" key="1">
    <citation type="submission" date="2023-09" db="EMBL/GenBank/DDBJ databases">
        <authorList>
            <person name="Rey-Velasco X."/>
        </authorList>
    </citation>
    <scope>NUCLEOTIDE SEQUENCE [LARGE SCALE GENOMIC DNA]</scope>
    <source>
        <strain evidence="3 4">W409</strain>
    </source>
</reference>
<feature type="signal peptide" evidence="2">
    <location>
        <begin position="1"/>
        <end position="19"/>
    </location>
</feature>
<evidence type="ECO:0000256" key="1">
    <source>
        <dbReference type="SAM" id="Coils"/>
    </source>
</evidence>
<dbReference type="Proteomes" id="UP001249020">
    <property type="component" value="Unassembled WGS sequence"/>
</dbReference>
<comment type="caution">
    <text evidence="3">The sequence shown here is derived from an EMBL/GenBank/DDBJ whole genome shotgun (WGS) entry which is preliminary data.</text>
</comment>
<feature type="chain" id="PRO_5043566831" evidence="2">
    <location>
        <begin position="20"/>
        <end position="269"/>
    </location>
</feature>